<dbReference type="OrthoDB" id="414730at2759"/>
<organism evidence="1 2">
    <name type="scientific">Araneus ventricosus</name>
    <name type="common">Orbweaver spider</name>
    <name type="synonym">Epeira ventricosa</name>
    <dbReference type="NCBI Taxonomy" id="182803"/>
    <lineage>
        <taxon>Eukaryota</taxon>
        <taxon>Metazoa</taxon>
        <taxon>Ecdysozoa</taxon>
        <taxon>Arthropoda</taxon>
        <taxon>Chelicerata</taxon>
        <taxon>Arachnida</taxon>
        <taxon>Araneae</taxon>
        <taxon>Araneomorphae</taxon>
        <taxon>Entelegynae</taxon>
        <taxon>Araneoidea</taxon>
        <taxon>Araneidae</taxon>
        <taxon>Araneus</taxon>
    </lineage>
</organism>
<proteinExistence type="predicted"/>
<evidence type="ECO:0000313" key="2">
    <source>
        <dbReference type="Proteomes" id="UP000499080"/>
    </source>
</evidence>
<dbReference type="AlphaFoldDB" id="A0A4Y2JRJ2"/>
<keyword evidence="2" id="KW-1185">Reference proteome</keyword>
<gene>
    <name evidence="1" type="ORF">AVEN_39898_1</name>
</gene>
<dbReference type="EMBL" id="BGPR01003800">
    <property type="protein sequence ID" value="GBM92584.1"/>
    <property type="molecule type" value="Genomic_DNA"/>
</dbReference>
<name>A0A4Y2JRJ2_ARAVE</name>
<accession>A0A4Y2JRJ2</accession>
<dbReference type="Proteomes" id="UP000499080">
    <property type="component" value="Unassembled WGS sequence"/>
</dbReference>
<evidence type="ECO:0000313" key="1">
    <source>
        <dbReference type="EMBL" id="GBM92584.1"/>
    </source>
</evidence>
<comment type="caution">
    <text evidence="1">The sequence shown here is derived from an EMBL/GenBank/DDBJ whole genome shotgun (WGS) entry which is preliminary data.</text>
</comment>
<protein>
    <recommendedName>
        <fullName evidence="3">Reverse transcriptase domain-containing protein</fullName>
    </recommendedName>
</protein>
<reference evidence="1 2" key="1">
    <citation type="journal article" date="2019" name="Sci. Rep.">
        <title>Orb-weaving spider Araneus ventricosus genome elucidates the spidroin gene catalogue.</title>
        <authorList>
            <person name="Kono N."/>
            <person name="Nakamura H."/>
            <person name="Ohtoshi R."/>
            <person name="Moran D.A.P."/>
            <person name="Shinohara A."/>
            <person name="Yoshida Y."/>
            <person name="Fujiwara M."/>
            <person name="Mori M."/>
            <person name="Tomita M."/>
            <person name="Arakawa K."/>
        </authorList>
    </citation>
    <scope>NUCLEOTIDE SEQUENCE [LARGE SCALE GENOMIC DNA]</scope>
</reference>
<evidence type="ECO:0008006" key="3">
    <source>
        <dbReference type="Google" id="ProtNLM"/>
    </source>
</evidence>
<sequence length="125" mass="14297">MPVTPMLPQPTEDWSYSSLLEEIGKANWTLNPTSQSPTFQLWAKYLRNYFWNDSTTTSEKITFNILPSTTYSFRTNRSTENAILDLLDTINSAKSSNQQTLMIFLDIKGAFDHLQYTSIKTALTS</sequence>